<dbReference type="GO" id="GO:0005886">
    <property type="term" value="C:plasma membrane"/>
    <property type="evidence" value="ECO:0007669"/>
    <property type="project" value="UniProtKB-SubCell"/>
</dbReference>
<keyword evidence="7 9" id="KW-0472">Membrane</keyword>
<feature type="region of interest" description="Disordered" evidence="8">
    <location>
        <begin position="399"/>
        <end position="428"/>
    </location>
</feature>
<evidence type="ECO:0000256" key="1">
    <source>
        <dbReference type="ARBA" id="ARBA00004651"/>
    </source>
</evidence>
<proteinExistence type="inferred from homology"/>
<reference evidence="10 11" key="1">
    <citation type="submission" date="2014-01" db="EMBL/GenBank/DDBJ databases">
        <title>Actinotalea ferrariae CF5-4.</title>
        <authorList>
            <person name="Chen F."/>
            <person name="Li Y."/>
            <person name="Wang G."/>
        </authorList>
    </citation>
    <scope>NUCLEOTIDE SEQUENCE [LARGE SCALE GENOMIC DNA]</scope>
    <source>
        <strain evidence="10 11">CF5-4</strain>
    </source>
</reference>
<sequence length="428" mass="45081">MFSWLTRSSSRGPRPARPAAGASPRPGASTAVRAGSAAPAAPEGGRPAGTERRRRSPWDDLLGRTALRSGQLLLVLLLVSVTVWGLRQVSLLVIPLLIATIIAAAVAPVVRWLRGRGVHSTLATSIAMVVGVGTLALVLWFVGRAVRNEWDELRTRAVEGFDELQRWLTEGPLQLDDGQITAAREQLGELASSDAVQSGAVAGATALAEVVTGTVLALVVLFFLLRDHRRIWEFFLRPLEPDVRRRADRIGVSAVDVLGGYVRGISIIALVDAFFIGLALFILGVPLALPLAVLVFLGAFIPILGATLAGTFAALVALVSDGPVTALIVIGVVVAVNQLEGNFLEPVVLGRALHLHPLAVLLALTAGTILSGIVGALLAVPLAAVAWTVVSAWNATDGGEEDHPGIEGSRDRQSRMVTTPRGDLRSSR</sequence>
<gene>
    <name evidence="10" type="ORF">N866_09790</name>
</gene>
<feature type="transmembrane region" description="Helical" evidence="9">
    <location>
        <begin position="291"/>
        <end position="315"/>
    </location>
</feature>
<comment type="caution">
    <text evidence="10">The sequence shown here is derived from an EMBL/GenBank/DDBJ whole genome shotgun (WGS) entry which is preliminary data.</text>
</comment>
<feature type="transmembrane region" description="Helical" evidence="9">
    <location>
        <begin position="122"/>
        <end position="143"/>
    </location>
</feature>
<feature type="compositionally biased region" description="Basic and acidic residues" evidence="8">
    <location>
        <begin position="401"/>
        <end position="414"/>
    </location>
</feature>
<keyword evidence="6 9" id="KW-1133">Transmembrane helix</keyword>
<evidence type="ECO:0000313" key="11">
    <source>
        <dbReference type="Proteomes" id="UP000019753"/>
    </source>
</evidence>
<evidence type="ECO:0000256" key="5">
    <source>
        <dbReference type="ARBA" id="ARBA00022692"/>
    </source>
</evidence>
<comment type="subcellular location">
    <subcellularLocation>
        <location evidence="1">Cell membrane</location>
        <topology evidence="1">Multi-pass membrane protein</topology>
    </subcellularLocation>
</comment>
<organism evidence="10 11">
    <name type="scientific">Actinotalea ferrariae CF5-4</name>
    <dbReference type="NCBI Taxonomy" id="948458"/>
    <lineage>
        <taxon>Bacteria</taxon>
        <taxon>Bacillati</taxon>
        <taxon>Actinomycetota</taxon>
        <taxon>Actinomycetes</taxon>
        <taxon>Micrococcales</taxon>
        <taxon>Cellulomonadaceae</taxon>
        <taxon>Actinotalea</taxon>
    </lineage>
</organism>
<keyword evidence="11" id="KW-1185">Reference proteome</keyword>
<dbReference type="EMBL" id="AXCW01000271">
    <property type="protein sequence ID" value="EYR62298.1"/>
    <property type="molecule type" value="Genomic_DNA"/>
</dbReference>
<dbReference type="GO" id="GO:0055085">
    <property type="term" value="P:transmembrane transport"/>
    <property type="evidence" value="ECO:0007669"/>
    <property type="project" value="TreeGrafter"/>
</dbReference>
<feature type="transmembrane region" description="Helical" evidence="9">
    <location>
        <begin position="200"/>
        <end position="225"/>
    </location>
</feature>
<dbReference type="Pfam" id="PF01594">
    <property type="entry name" value="AI-2E_transport"/>
    <property type="match status" value="1"/>
</dbReference>
<dbReference type="OrthoDB" id="9784366at2"/>
<protein>
    <submittedName>
        <fullName evidence="10">Membrane protein</fullName>
    </submittedName>
</protein>
<dbReference type="PANTHER" id="PTHR21716">
    <property type="entry name" value="TRANSMEMBRANE PROTEIN"/>
    <property type="match status" value="1"/>
</dbReference>
<keyword evidence="4" id="KW-1003">Cell membrane</keyword>
<accession>A0A021VMH7</accession>
<feature type="transmembrane region" description="Helical" evidence="9">
    <location>
        <begin position="61"/>
        <end position="86"/>
    </location>
</feature>
<evidence type="ECO:0000256" key="8">
    <source>
        <dbReference type="SAM" id="MobiDB-lite"/>
    </source>
</evidence>
<feature type="transmembrane region" description="Helical" evidence="9">
    <location>
        <begin position="92"/>
        <end position="110"/>
    </location>
</feature>
<evidence type="ECO:0000256" key="6">
    <source>
        <dbReference type="ARBA" id="ARBA00022989"/>
    </source>
</evidence>
<evidence type="ECO:0000256" key="9">
    <source>
        <dbReference type="SAM" id="Phobius"/>
    </source>
</evidence>
<keyword evidence="3" id="KW-0813">Transport</keyword>
<evidence type="ECO:0000256" key="3">
    <source>
        <dbReference type="ARBA" id="ARBA00022448"/>
    </source>
</evidence>
<evidence type="ECO:0000256" key="7">
    <source>
        <dbReference type="ARBA" id="ARBA00023136"/>
    </source>
</evidence>
<dbReference type="RefSeq" id="WP_081802737.1">
    <property type="nucleotide sequence ID" value="NZ_AXCW01000271.1"/>
</dbReference>
<feature type="compositionally biased region" description="Low complexity" evidence="8">
    <location>
        <begin position="7"/>
        <end position="45"/>
    </location>
</feature>
<evidence type="ECO:0000256" key="4">
    <source>
        <dbReference type="ARBA" id="ARBA00022475"/>
    </source>
</evidence>
<comment type="similarity">
    <text evidence="2">Belongs to the autoinducer-2 exporter (AI-2E) (TC 2.A.86) family.</text>
</comment>
<name>A0A021VMH7_9CELL</name>
<feature type="transmembrane region" description="Helical" evidence="9">
    <location>
        <begin position="359"/>
        <end position="387"/>
    </location>
</feature>
<keyword evidence="5 9" id="KW-0812">Transmembrane</keyword>
<dbReference type="AlphaFoldDB" id="A0A021VMH7"/>
<evidence type="ECO:0000313" key="10">
    <source>
        <dbReference type="EMBL" id="EYR62298.1"/>
    </source>
</evidence>
<dbReference type="InterPro" id="IPR002549">
    <property type="entry name" value="AI-2E-like"/>
</dbReference>
<feature type="transmembrane region" description="Helical" evidence="9">
    <location>
        <begin position="267"/>
        <end position="285"/>
    </location>
</feature>
<dbReference type="PANTHER" id="PTHR21716:SF53">
    <property type="entry name" value="PERMEASE PERM-RELATED"/>
    <property type="match status" value="1"/>
</dbReference>
<feature type="region of interest" description="Disordered" evidence="8">
    <location>
        <begin position="1"/>
        <end position="55"/>
    </location>
</feature>
<dbReference type="Proteomes" id="UP000019753">
    <property type="component" value="Unassembled WGS sequence"/>
</dbReference>
<feature type="transmembrane region" description="Helical" evidence="9">
    <location>
        <begin position="322"/>
        <end position="339"/>
    </location>
</feature>
<evidence type="ECO:0000256" key="2">
    <source>
        <dbReference type="ARBA" id="ARBA00009773"/>
    </source>
</evidence>